<comment type="subcellular location">
    <subcellularLocation>
        <location evidence="1 15">Cytoplasm</location>
    </subcellularLocation>
</comment>
<evidence type="ECO:0000256" key="12">
    <source>
        <dbReference type="ARBA" id="ARBA00077136"/>
    </source>
</evidence>
<keyword evidence="2 15" id="KW-0963">Cytoplasm</keyword>
<evidence type="ECO:0000256" key="14">
    <source>
        <dbReference type="ARBA" id="ARBA00083640"/>
    </source>
</evidence>
<dbReference type="NCBIfam" id="TIGR00667">
    <property type="entry name" value="aat"/>
    <property type="match status" value="1"/>
</dbReference>
<dbReference type="GO" id="GO:0005737">
    <property type="term" value="C:cytoplasm"/>
    <property type="evidence" value="ECO:0007669"/>
    <property type="project" value="UniProtKB-SubCell"/>
</dbReference>
<evidence type="ECO:0000256" key="11">
    <source>
        <dbReference type="ARBA" id="ARBA00074372"/>
    </source>
</evidence>
<protein>
    <recommendedName>
        <fullName evidence="11 15">Leucyl/phenylalanyl-tRNA--protein transferase</fullName>
        <ecNumber evidence="10 15">2.3.2.6</ecNumber>
    </recommendedName>
    <alternativeName>
        <fullName evidence="12 15">L/F-transferase</fullName>
    </alternativeName>
    <alternativeName>
        <fullName evidence="13 15">Leucyltransferase</fullName>
    </alternativeName>
    <alternativeName>
        <fullName evidence="14 15">Phenyalanyltransferase</fullName>
    </alternativeName>
</protein>
<name>A0A497X7Y8_9PROT</name>
<dbReference type="EC" id="2.3.2.6" evidence="10 15"/>
<sequence>MIPWLPPEPVFPPVTAALIEPNGLLAAGGDLSPERILAAYRQGIFPWYSDGEPILWWSPDPRMVLIPDEFVPKRSLAKVLRRGDYEVHLDTAFAAVVAACATAPRDGQAGTWITAEMQAAYRRLHELGHAHSVETWVGDKLVGGLYGIAIGRAFYGESMFSRAADASKIALAHLCVHLRRRGFGIIDCQMETAHLASLGARTIPRRDFVARLAALTADGDAPGRWPADAVRDACRRAA</sequence>
<dbReference type="SUPFAM" id="SSF55729">
    <property type="entry name" value="Acyl-CoA N-acyltransferases (Nat)"/>
    <property type="match status" value="1"/>
</dbReference>
<comment type="catalytic activity">
    <reaction evidence="5 15">
        <text>L-phenylalanyl-tRNA(Phe) + an N-terminal L-alpha-aminoacyl-[protein] = an N-terminal L-phenylalanyl-L-alpha-aminoacyl-[protein] + tRNA(Phe)</text>
        <dbReference type="Rhea" id="RHEA:43632"/>
        <dbReference type="Rhea" id="RHEA-COMP:9668"/>
        <dbReference type="Rhea" id="RHEA-COMP:9699"/>
        <dbReference type="Rhea" id="RHEA-COMP:10636"/>
        <dbReference type="Rhea" id="RHEA-COMP:10637"/>
        <dbReference type="ChEBI" id="CHEBI:78442"/>
        <dbReference type="ChEBI" id="CHEBI:78531"/>
        <dbReference type="ChEBI" id="CHEBI:78597"/>
        <dbReference type="ChEBI" id="CHEBI:83561"/>
        <dbReference type="EC" id="2.3.2.6"/>
    </reaction>
</comment>
<keyword evidence="17" id="KW-1185">Reference proteome</keyword>
<dbReference type="InterPro" id="IPR016181">
    <property type="entry name" value="Acyl_CoA_acyltransferase"/>
</dbReference>
<evidence type="ECO:0000256" key="10">
    <source>
        <dbReference type="ARBA" id="ARBA00066767"/>
    </source>
</evidence>
<dbReference type="PANTHER" id="PTHR30098:SF2">
    <property type="entry name" value="LEUCYL_PHENYLALANYL-TRNA--PROTEIN TRANSFERASE"/>
    <property type="match status" value="1"/>
</dbReference>
<dbReference type="Gene3D" id="3.40.630.70">
    <property type="entry name" value="Leucyl/phenylalanyl-tRNA-protein transferase, C-terminal domain"/>
    <property type="match status" value="1"/>
</dbReference>
<evidence type="ECO:0000256" key="3">
    <source>
        <dbReference type="ARBA" id="ARBA00022679"/>
    </source>
</evidence>
<dbReference type="Proteomes" id="UP000268908">
    <property type="component" value="Unassembled WGS sequence"/>
</dbReference>
<dbReference type="FunFam" id="3.30.70.3550:FF:000001">
    <property type="entry name" value="Leucyl/phenylalanyl-tRNA--protein transferase"/>
    <property type="match status" value="1"/>
</dbReference>
<evidence type="ECO:0000256" key="5">
    <source>
        <dbReference type="ARBA" id="ARBA00050607"/>
    </source>
</evidence>
<evidence type="ECO:0000256" key="6">
    <source>
        <dbReference type="ARBA" id="ARBA00050652"/>
    </source>
</evidence>
<dbReference type="GO" id="GO:0008914">
    <property type="term" value="F:leucyl-tRNA--protein transferase activity"/>
    <property type="evidence" value="ECO:0007669"/>
    <property type="project" value="UniProtKB-UniRule"/>
</dbReference>
<reference evidence="16 17" key="1">
    <citation type="submission" date="2018-10" db="EMBL/GenBank/DDBJ databases">
        <title>Genomic Encyclopedia of Type Strains, Phase IV (KMG-IV): sequencing the most valuable type-strain genomes for metagenomic binning, comparative biology and taxonomic classification.</title>
        <authorList>
            <person name="Goeker M."/>
        </authorList>
    </citation>
    <scope>NUCLEOTIDE SEQUENCE [LARGE SCALE GENOMIC DNA]</scope>
    <source>
        <strain evidence="16 17">DSM 26916</strain>
    </source>
</reference>
<comment type="similarity">
    <text evidence="9 15">Belongs to the L/F-transferase family.</text>
</comment>
<dbReference type="InterPro" id="IPR042203">
    <property type="entry name" value="Leu/Phe-tRNA_Trfase_C"/>
</dbReference>
<proteinExistence type="inferred from homology"/>
<evidence type="ECO:0000256" key="2">
    <source>
        <dbReference type="ARBA" id="ARBA00022490"/>
    </source>
</evidence>
<dbReference type="InterPro" id="IPR004616">
    <property type="entry name" value="Leu/Phe-tRNA_Trfase"/>
</dbReference>
<evidence type="ECO:0000256" key="7">
    <source>
        <dbReference type="ARBA" id="ARBA00051538"/>
    </source>
</evidence>
<evidence type="ECO:0000256" key="1">
    <source>
        <dbReference type="ARBA" id="ARBA00004496"/>
    </source>
</evidence>
<evidence type="ECO:0000256" key="13">
    <source>
        <dbReference type="ARBA" id="ARBA00077165"/>
    </source>
</evidence>
<dbReference type="PANTHER" id="PTHR30098">
    <property type="entry name" value="LEUCYL/PHENYLALANYL-TRNA--PROTEIN TRANSFERASE"/>
    <property type="match status" value="1"/>
</dbReference>
<organism evidence="16 17">
    <name type="scientific">Sulfurisoma sediminicola</name>
    <dbReference type="NCBI Taxonomy" id="1381557"/>
    <lineage>
        <taxon>Bacteria</taxon>
        <taxon>Pseudomonadati</taxon>
        <taxon>Pseudomonadota</taxon>
        <taxon>Betaproteobacteria</taxon>
        <taxon>Nitrosomonadales</taxon>
        <taxon>Sterolibacteriaceae</taxon>
        <taxon>Sulfurisoma</taxon>
    </lineage>
</organism>
<comment type="caution">
    <text evidence="16">The sequence shown here is derived from an EMBL/GenBank/DDBJ whole genome shotgun (WGS) entry which is preliminary data.</text>
</comment>
<evidence type="ECO:0000313" key="16">
    <source>
        <dbReference type="EMBL" id="RLJ61437.1"/>
    </source>
</evidence>
<evidence type="ECO:0000256" key="15">
    <source>
        <dbReference type="HAMAP-Rule" id="MF_00688"/>
    </source>
</evidence>
<dbReference type="EMBL" id="RCCI01000010">
    <property type="protein sequence ID" value="RLJ61437.1"/>
    <property type="molecule type" value="Genomic_DNA"/>
</dbReference>
<evidence type="ECO:0000256" key="8">
    <source>
        <dbReference type="ARBA" id="ARBA00054043"/>
    </source>
</evidence>
<dbReference type="OrthoDB" id="9790282at2"/>
<evidence type="ECO:0000256" key="4">
    <source>
        <dbReference type="ARBA" id="ARBA00023315"/>
    </source>
</evidence>
<keyword evidence="3 15" id="KW-0808">Transferase</keyword>
<comment type="function">
    <text evidence="8 15">Functions in the N-end rule pathway of protein degradation where it conjugates Leu, Phe and, less efficiently, Met from aminoacyl-tRNAs to the N-termini of proteins containing an N-terminal arginine or lysine.</text>
</comment>
<dbReference type="AlphaFoldDB" id="A0A497X7Y8"/>
<dbReference type="RefSeq" id="WP_121243377.1">
    <property type="nucleotide sequence ID" value="NZ_BHVV01000004.1"/>
</dbReference>
<dbReference type="InterPro" id="IPR042221">
    <property type="entry name" value="Leu/Phe-tRNA_Trfase_N"/>
</dbReference>
<accession>A0A497X7Y8</accession>
<gene>
    <name evidence="15" type="primary">aat</name>
    <name evidence="16" type="ORF">DFR35_2895</name>
</gene>
<dbReference type="Gene3D" id="3.30.70.3550">
    <property type="entry name" value="Leucyl/phenylalanyl-tRNA-protein transferase, N-terminal domain"/>
    <property type="match status" value="1"/>
</dbReference>
<comment type="catalytic activity">
    <reaction evidence="6 15">
        <text>N-terminal L-arginyl-[protein] + L-leucyl-tRNA(Leu) = N-terminal L-leucyl-L-arginyl-[protein] + tRNA(Leu) + H(+)</text>
        <dbReference type="Rhea" id="RHEA:50416"/>
        <dbReference type="Rhea" id="RHEA-COMP:9613"/>
        <dbReference type="Rhea" id="RHEA-COMP:9622"/>
        <dbReference type="Rhea" id="RHEA-COMP:12672"/>
        <dbReference type="Rhea" id="RHEA-COMP:12673"/>
        <dbReference type="ChEBI" id="CHEBI:15378"/>
        <dbReference type="ChEBI" id="CHEBI:64719"/>
        <dbReference type="ChEBI" id="CHEBI:78442"/>
        <dbReference type="ChEBI" id="CHEBI:78494"/>
        <dbReference type="ChEBI" id="CHEBI:133044"/>
        <dbReference type="EC" id="2.3.2.6"/>
    </reaction>
</comment>
<evidence type="ECO:0000313" key="17">
    <source>
        <dbReference type="Proteomes" id="UP000268908"/>
    </source>
</evidence>
<dbReference type="HAMAP" id="MF_00688">
    <property type="entry name" value="Leu_Phe_trans"/>
    <property type="match status" value="1"/>
</dbReference>
<dbReference type="GO" id="GO:0030163">
    <property type="term" value="P:protein catabolic process"/>
    <property type="evidence" value="ECO:0007669"/>
    <property type="project" value="UniProtKB-UniRule"/>
</dbReference>
<dbReference type="Pfam" id="PF03588">
    <property type="entry name" value="Leu_Phe_trans"/>
    <property type="match status" value="1"/>
</dbReference>
<evidence type="ECO:0000256" key="9">
    <source>
        <dbReference type="ARBA" id="ARBA00061535"/>
    </source>
</evidence>
<keyword evidence="4 15" id="KW-0012">Acyltransferase</keyword>
<dbReference type="FunFam" id="3.40.630.70:FF:000001">
    <property type="entry name" value="Leucyl/phenylalanyl-tRNA--protein transferase"/>
    <property type="match status" value="1"/>
</dbReference>
<comment type="catalytic activity">
    <reaction evidence="7 15">
        <text>N-terminal L-lysyl-[protein] + L-leucyl-tRNA(Leu) = N-terminal L-leucyl-L-lysyl-[protein] + tRNA(Leu) + H(+)</text>
        <dbReference type="Rhea" id="RHEA:12340"/>
        <dbReference type="Rhea" id="RHEA-COMP:9613"/>
        <dbReference type="Rhea" id="RHEA-COMP:9622"/>
        <dbReference type="Rhea" id="RHEA-COMP:12670"/>
        <dbReference type="Rhea" id="RHEA-COMP:12671"/>
        <dbReference type="ChEBI" id="CHEBI:15378"/>
        <dbReference type="ChEBI" id="CHEBI:65249"/>
        <dbReference type="ChEBI" id="CHEBI:78442"/>
        <dbReference type="ChEBI" id="CHEBI:78494"/>
        <dbReference type="ChEBI" id="CHEBI:133043"/>
        <dbReference type="EC" id="2.3.2.6"/>
    </reaction>
</comment>